<comment type="caution">
    <text evidence="1">The sequence shown here is derived from an EMBL/GenBank/DDBJ whole genome shotgun (WGS) entry which is preliminary data.</text>
</comment>
<dbReference type="EMBL" id="LAZR01057321">
    <property type="protein sequence ID" value="KKK72293.1"/>
    <property type="molecule type" value="Genomic_DNA"/>
</dbReference>
<dbReference type="AlphaFoldDB" id="A0A0F8XTM2"/>
<dbReference type="InterPro" id="IPR007711">
    <property type="entry name" value="HigB-1"/>
</dbReference>
<dbReference type="PANTHER" id="PTHR40266:SF2">
    <property type="entry name" value="TOXIN HIGB-1"/>
    <property type="match status" value="1"/>
</dbReference>
<organism evidence="1">
    <name type="scientific">marine sediment metagenome</name>
    <dbReference type="NCBI Taxonomy" id="412755"/>
    <lineage>
        <taxon>unclassified sequences</taxon>
        <taxon>metagenomes</taxon>
        <taxon>ecological metagenomes</taxon>
    </lineage>
</organism>
<name>A0A0F8XTM2_9ZZZZ</name>
<protein>
    <recommendedName>
        <fullName evidence="2">Plasmid maintenance system killer protein</fullName>
    </recommendedName>
</protein>
<proteinExistence type="predicted"/>
<gene>
    <name evidence="1" type="ORF">LCGC14_2905310</name>
</gene>
<dbReference type="Pfam" id="PF05015">
    <property type="entry name" value="HigB-like_toxin"/>
    <property type="match status" value="1"/>
</dbReference>
<accession>A0A0F8XTM2</accession>
<sequence length="97" mass="11675">MIIDFEDKGTEDVYNGINSRLARKTLPLELRRIALRKFYFLENAANLEDLRMPPGNHLEPLHGDRRRLHSIRINDRYRICFLWTERGPKRVEIVDYH</sequence>
<dbReference type="Gene3D" id="3.30.2310.20">
    <property type="entry name" value="RelE-like"/>
    <property type="match status" value="1"/>
</dbReference>
<dbReference type="PANTHER" id="PTHR40266">
    <property type="entry name" value="TOXIN HIGB-1"/>
    <property type="match status" value="1"/>
</dbReference>
<reference evidence="1" key="1">
    <citation type="journal article" date="2015" name="Nature">
        <title>Complex archaea that bridge the gap between prokaryotes and eukaryotes.</title>
        <authorList>
            <person name="Spang A."/>
            <person name="Saw J.H."/>
            <person name="Jorgensen S.L."/>
            <person name="Zaremba-Niedzwiedzka K."/>
            <person name="Martijn J."/>
            <person name="Lind A.E."/>
            <person name="van Eijk R."/>
            <person name="Schleper C."/>
            <person name="Guy L."/>
            <person name="Ettema T.J."/>
        </authorList>
    </citation>
    <scope>NUCLEOTIDE SEQUENCE</scope>
</reference>
<evidence type="ECO:0008006" key="2">
    <source>
        <dbReference type="Google" id="ProtNLM"/>
    </source>
</evidence>
<evidence type="ECO:0000313" key="1">
    <source>
        <dbReference type="EMBL" id="KKK72293.1"/>
    </source>
</evidence>
<dbReference type="InterPro" id="IPR035093">
    <property type="entry name" value="RelE/ParE_toxin_dom_sf"/>
</dbReference>
<dbReference type="SUPFAM" id="SSF143011">
    <property type="entry name" value="RelE-like"/>
    <property type="match status" value="1"/>
</dbReference>